<dbReference type="GO" id="GO:0005542">
    <property type="term" value="F:folic acid binding"/>
    <property type="evidence" value="ECO:0007669"/>
    <property type="project" value="UniProtKB-KW"/>
</dbReference>
<evidence type="ECO:0000256" key="3">
    <source>
        <dbReference type="ARBA" id="ARBA00005082"/>
    </source>
</evidence>
<evidence type="ECO:0000256" key="15">
    <source>
        <dbReference type="ARBA" id="ARBA00023239"/>
    </source>
</evidence>
<evidence type="ECO:0000256" key="13">
    <source>
        <dbReference type="ARBA" id="ARBA00023034"/>
    </source>
</evidence>
<dbReference type="InterPro" id="IPR036178">
    <property type="entry name" value="Formintransfe-cycloase-like_sf"/>
</dbReference>
<evidence type="ECO:0000259" key="21">
    <source>
        <dbReference type="SMART" id="SM01222"/>
    </source>
</evidence>
<dbReference type="PANTHER" id="PTHR12234:SF8">
    <property type="entry name" value="FORMIMINOTRANSFERASE-CYCLODEAMINASE"/>
    <property type="match status" value="1"/>
</dbReference>
<dbReference type="AlphaFoldDB" id="A0A0S4LIV2"/>
<dbReference type="UniPathway" id="UPA00379">
    <property type="reaction ID" value="UER00555"/>
</dbReference>
<dbReference type="SMART" id="SM01222">
    <property type="entry name" value="FTCD_N"/>
    <property type="match status" value="1"/>
</dbReference>
<gene>
    <name evidence="22" type="ORF">COMA1_20521</name>
</gene>
<dbReference type="RefSeq" id="WP_090748446.1">
    <property type="nucleotide sequence ID" value="NZ_CZQA01000008.1"/>
</dbReference>
<reference evidence="22 23" key="1">
    <citation type="submission" date="2015-10" db="EMBL/GenBank/DDBJ databases">
        <authorList>
            <person name="Gilbert D.G."/>
        </authorList>
    </citation>
    <scope>NUCLEOTIDE SEQUENCE [LARGE SCALE GENOMIC DNA]</scope>
    <source>
        <strain evidence="22">COMA1</strain>
    </source>
</reference>
<name>A0A0S4LIV2_9BACT</name>
<keyword evidence="12" id="KW-0290">Folate-binding</keyword>
<dbReference type="Gene3D" id="3.30.70.670">
    <property type="entry name" value="Formiminotransferase, C-terminal subdomain"/>
    <property type="match status" value="1"/>
</dbReference>
<keyword evidence="10 22" id="KW-0808">Transferase</keyword>
<dbReference type="GO" id="GO:0019557">
    <property type="term" value="P:L-histidine catabolic process to glutamate and formate"/>
    <property type="evidence" value="ECO:0007669"/>
    <property type="project" value="UniProtKB-UniPathway"/>
</dbReference>
<evidence type="ECO:0000256" key="10">
    <source>
        <dbReference type="ARBA" id="ARBA00022679"/>
    </source>
</evidence>
<evidence type="ECO:0000259" key="20">
    <source>
        <dbReference type="SMART" id="SM01221"/>
    </source>
</evidence>
<sequence length="488" mass="52636">MDQIIECVPNFSEGRNRATVQALLNAVTSTPDVVHLDHSMDSDHHRAVLTFCGTPEAVVDAAFRAICTATNLIDLRNHAGVHPRVGATDVVPFIPIRGTTMEDCVRLAARLGERIGRELEIPVFLYERAATRADHAPLEAVRRGGLKGLAFRMASDPNWAPDFGPPRLHRSAGAIAIGARLPLIAFNVNLRSQNIEIARSIAKTVRQSNGGLPHVKAIGVELASRGMVQVSMNLTDYQVTPVQSAFQAVKTEAEKQGISVAGSELIGLLPQAALEHAAVTSLQLERFDPSHILEKRIAEAMEIKDTSDQTLSDFLSAVSDTKPIPAGGSVAALVGALAAALGVMGARLAKQSDGERTLLRLSRRLYDLVQEDAFAYGVLMEAYKIPKEHSDRPGTVSNALLKATEVPLEIAERACDVARVLHGLRQVVKPTVYSDLTVGMILAIATADAGLFTARTNVKCSTNHSVMELVQAKIIKTRESLEELKRLC</sequence>
<dbReference type="SMART" id="SM01221">
    <property type="entry name" value="FTCD"/>
    <property type="match status" value="1"/>
</dbReference>
<dbReference type="InterPro" id="IPR007044">
    <property type="entry name" value="Cyclodeamin/CycHdrlase"/>
</dbReference>
<dbReference type="EC" id="2.1.2.5" evidence="6"/>
<evidence type="ECO:0000256" key="9">
    <source>
        <dbReference type="ARBA" id="ARBA00022490"/>
    </source>
</evidence>
<keyword evidence="13" id="KW-0333">Golgi apparatus</keyword>
<evidence type="ECO:0000256" key="14">
    <source>
        <dbReference type="ARBA" id="ARBA00023212"/>
    </source>
</evidence>
<evidence type="ECO:0000256" key="18">
    <source>
        <dbReference type="ARBA" id="ARBA00025915"/>
    </source>
</evidence>
<evidence type="ECO:0000256" key="12">
    <source>
        <dbReference type="ARBA" id="ARBA00022954"/>
    </source>
</evidence>
<accession>A0A0S4LIV2</accession>
<evidence type="ECO:0000256" key="5">
    <source>
        <dbReference type="ARBA" id="ARBA00010825"/>
    </source>
</evidence>
<keyword evidence="9" id="KW-0963">Cytoplasm</keyword>
<keyword evidence="11" id="KW-0369">Histidine metabolism</keyword>
<dbReference type="Pfam" id="PF04961">
    <property type="entry name" value="FTCD_C"/>
    <property type="match status" value="1"/>
</dbReference>
<dbReference type="GO" id="GO:0030409">
    <property type="term" value="F:glutamate formimidoyltransferase activity"/>
    <property type="evidence" value="ECO:0007669"/>
    <property type="project" value="UniProtKB-EC"/>
</dbReference>
<dbReference type="GO" id="GO:0005814">
    <property type="term" value="C:centriole"/>
    <property type="evidence" value="ECO:0007669"/>
    <property type="project" value="UniProtKB-SubCell"/>
</dbReference>
<dbReference type="InterPro" id="IPR022384">
    <property type="entry name" value="FormiminoTrfase_cat_dom_sf"/>
</dbReference>
<keyword evidence="16" id="KW-0511">Multifunctional enzyme</keyword>
<proteinExistence type="inferred from homology"/>
<keyword evidence="14" id="KW-0206">Cytoskeleton</keyword>
<comment type="similarity">
    <text evidence="4">In the N-terminal section; belongs to the formiminotransferase family.</text>
</comment>
<feature type="domain" description="Formiminotransferase N-terminal subdomain" evidence="21">
    <location>
        <begin position="3"/>
        <end position="181"/>
    </location>
</feature>
<dbReference type="InterPro" id="IPR012886">
    <property type="entry name" value="Formiminotransferase_N"/>
</dbReference>
<evidence type="ECO:0000256" key="8">
    <source>
        <dbReference type="ARBA" id="ARBA00017787"/>
    </source>
</evidence>
<evidence type="ECO:0000256" key="7">
    <source>
        <dbReference type="ARBA" id="ARBA00012998"/>
    </source>
</evidence>
<dbReference type="InterPro" id="IPR037070">
    <property type="entry name" value="Formiminotransferase_C_sf"/>
</dbReference>
<dbReference type="GO" id="GO:0019556">
    <property type="term" value="P:L-histidine catabolic process to glutamate and formamide"/>
    <property type="evidence" value="ECO:0007669"/>
    <property type="project" value="UniProtKB-UniPathway"/>
</dbReference>
<feature type="domain" description="Formiminotransferase C-terminal subdomain" evidence="20">
    <location>
        <begin position="182"/>
        <end position="296"/>
    </location>
</feature>
<dbReference type="InterPro" id="IPR037064">
    <property type="entry name" value="Formiminotransferase_N_sf"/>
</dbReference>
<comment type="subcellular location">
    <subcellularLocation>
        <location evidence="1">Cytoplasm</location>
        <location evidence="1">Cytoskeleton</location>
        <location evidence="1">Microtubule organizing center</location>
        <location evidence="1">Centrosome</location>
        <location evidence="1">Centriole</location>
    </subcellularLocation>
    <subcellularLocation>
        <location evidence="2">Golgi apparatus</location>
    </subcellularLocation>
</comment>
<evidence type="ECO:0000256" key="16">
    <source>
        <dbReference type="ARBA" id="ARBA00023268"/>
    </source>
</evidence>
<dbReference type="InterPro" id="IPR013802">
    <property type="entry name" value="Formiminotransferase_C"/>
</dbReference>
<dbReference type="Gene3D" id="3.30.990.10">
    <property type="entry name" value="Formiminotransferase, N-terminal subdomain"/>
    <property type="match status" value="1"/>
</dbReference>
<dbReference type="Pfam" id="PF07837">
    <property type="entry name" value="FTCD_N"/>
    <property type="match status" value="1"/>
</dbReference>
<keyword evidence="15 22" id="KW-0456">Lyase</keyword>
<comment type="pathway">
    <text evidence="3">Amino-acid degradation; L-histidine degradation into L-glutamate; L-glutamate from N-formimidoyl-L-glutamate (transferase route): step 1/1.</text>
</comment>
<evidence type="ECO:0000256" key="2">
    <source>
        <dbReference type="ARBA" id="ARBA00004555"/>
    </source>
</evidence>
<dbReference type="PANTHER" id="PTHR12234">
    <property type="entry name" value="FORMIMINOTRANSFERASE-CYCLODEAMINASE"/>
    <property type="match status" value="1"/>
</dbReference>
<dbReference type="EC" id="4.3.1.4" evidence="7"/>
<dbReference type="NCBIfam" id="TIGR02024">
    <property type="entry name" value="FtcD"/>
    <property type="match status" value="1"/>
</dbReference>
<dbReference type="SUPFAM" id="SSF101262">
    <property type="entry name" value="Methenyltetrahydrofolate cyclohydrolase-like"/>
    <property type="match status" value="1"/>
</dbReference>
<evidence type="ECO:0000256" key="19">
    <source>
        <dbReference type="ARBA" id="ARBA00030029"/>
    </source>
</evidence>
<keyword evidence="23" id="KW-1185">Reference proteome</keyword>
<evidence type="ECO:0000313" key="22">
    <source>
        <dbReference type="EMBL" id="CUS35924.1"/>
    </source>
</evidence>
<organism evidence="22 23">
    <name type="scientific">Candidatus Nitrospira nitrosa</name>
    <dbReference type="NCBI Taxonomy" id="1742972"/>
    <lineage>
        <taxon>Bacteria</taxon>
        <taxon>Pseudomonadati</taxon>
        <taxon>Nitrospirota</taxon>
        <taxon>Nitrospiria</taxon>
        <taxon>Nitrospirales</taxon>
        <taxon>Nitrospiraceae</taxon>
        <taxon>Nitrospira</taxon>
    </lineage>
</organism>
<dbReference type="Pfam" id="PF02971">
    <property type="entry name" value="FTCD"/>
    <property type="match status" value="1"/>
</dbReference>
<protein>
    <recommendedName>
        <fullName evidence="8">Formimidoyltransferase-cyclodeaminase</fullName>
        <ecNumber evidence="6">2.1.2.5</ecNumber>
        <ecNumber evidence="7">4.3.1.4</ecNumber>
    </recommendedName>
    <alternativeName>
        <fullName evidence="19">Formiminotransferase-cyclodeaminase</fullName>
    </alternativeName>
</protein>
<evidence type="ECO:0000256" key="1">
    <source>
        <dbReference type="ARBA" id="ARBA00004114"/>
    </source>
</evidence>
<dbReference type="Proteomes" id="UP000199032">
    <property type="component" value="Unassembled WGS sequence"/>
</dbReference>
<dbReference type="InterPro" id="IPR051623">
    <property type="entry name" value="FTCD"/>
</dbReference>
<comment type="similarity">
    <text evidence="5">In the C-terminal section; belongs to the cyclodeaminase/cyclohydrolase family.</text>
</comment>
<dbReference type="Gene3D" id="1.20.120.680">
    <property type="entry name" value="Formiminotetrahydrofolate cyclodeaminase monomer, up-and-down helical bundle"/>
    <property type="match status" value="1"/>
</dbReference>
<evidence type="ECO:0000256" key="11">
    <source>
        <dbReference type="ARBA" id="ARBA00022808"/>
    </source>
</evidence>
<dbReference type="OrthoDB" id="9773217at2"/>
<comment type="subunit">
    <text evidence="18">Homooctamer, including four polyglutamate binding sites. The subunits are arranged as a tetramer of dimers, and form a planar ring-shaped structure.</text>
</comment>
<evidence type="ECO:0000256" key="17">
    <source>
        <dbReference type="ARBA" id="ARBA00025506"/>
    </source>
</evidence>
<dbReference type="GO" id="GO:0030412">
    <property type="term" value="F:formimidoyltetrahydrofolate cyclodeaminase activity"/>
    <property type="evidence" value="ECO:0007669"/>
    <property type="project" value="UniProtKB-EC"/>
</dbReference>
<comment type="function">
    <text evidence="17">Folate-dependent enzyme, that displays both transferase and deaminase activity. Serves to channel one-carbon units from formiminoglutamate to the folate pool.</text>
</comment>
<dbReference type="SUPFAM" id="SSF55116">
    <property type="entry name" value="Formiminotransferase domain of formiminotransferase-cyclodeaminase"/>
    <property type="match status" value="2"/>
</dbReference>
<evidence type="ECO:0000256" key="6">
    <source>
        <dbReference type="ARBA" id="ARBA00012252"/>
    </source>
</evidence>
<evidence type="ECO:0000256" key="4">
    <source>
        <dbReference type="ARBA" id="ARBA00008297"/>
    </source>
</evidence>
<dbReference type="STRING" id="1742972.COMA1_20521"/>
<evidence type="ECO:0000313" key="23">
    <source>
        <dbReference type="Proteomes" id="UP000199032"/>
    </source>
</evidence>
<dbReference type="EMBL" id="CZQA01000008">
    <property type="protein sequence ID" value="CUS35924.1"/>
    <property type="molecule type" value="Genomic_DNA"/>
</dbReference>
<dbReference type="InterPro" id="IPR004227">
    <property type="entry name" value="Formiminotransferase_cat"/>
</dbReference>